<dbReference type="PANTHER" id="PTHR11070:SF2">
    <property type="entry name" value="ATP-DEPENDENT DNA HELICASE SRS2"/>
    <property type="match status" value="1"/>
</dbReference>
<dbReference type="InterPro" id="IPR027785">
    <property type="entry name" value="UvrD-like_helicase_C"/>
</dbReference>
<dbReference type="SUPFAM" id="SSF52540">
    <property type="entry name" value="P-loop containing nucleoside triphosphate hydrolases"/>
    <property type="match status" value="1"/>
</dbReference>
<dbReference type="PROSITE" id="PS51198">
    <property type="entry name" value="UVRD_HELICASE_ATP_BIND"/>
    <property type="match status" value="1"/>
</dbReference>
<sequence length="578" mass="64835">MNPFLQRSGKFRVVGPPGTGKTTWLINTIIAALKDGITDGDAQYEIQGHDITIVAFTKAAAVNAYTRIVAAGVDIPMENVGTLHSLALKQVSDARQDEGKEKPRNLRDAEAVDAFNEAFPNLKIKKAAEGEETDAEATPRGSKDDYPGEELLTRMDTLRARKIPVDAWPNELRTFWPQYVAFKAEQGLMDFTDYIVEAIERQALPPGIAMLLADEAQDFSPLEHDLLTLWSDVASRTAIIGDDDQSIYQGLKGASPEQFINLDVPAENTIVLDQSYRVPLHVHAFASAITDRISNRLPKVYHPRDEAGSLRKVQATWRQPQGIVATVRSRIAQGEQVMILAYGKHMLEPTVKLLREEGIAFHNPFRPSFAFWNPLGSEGGSGVSVTQRFRSFLAGTPGKADWTDEQVLNWLRIMKTKELMPRAKKGETSKRDVLIEALEQDERPELEDYIFPEALERLKARDLEYFISQITSEVTKTERYKLVVSLAREGLLDQEPRVIIGSIHSVKGGEAEHVLLYPDFPDAAKDEDEMYRVMYVGVTRAKKNLILAEPCERKSLPLAELKVAKDRWLAQYQRPQSA</sequence>
<protein>
    <submittedName>
        <fullName evidence="9">Superfamily I DNA/RNA helicase</fullName>
    </submittedName>
</protein>
<dbReference type="GO" id="GO:0003677">
    <property type="term" value="F:DNA binding"/>
    <property type="evidence" value="ECO:0007669"/>
    <property type="project" value="UniProtKB-KW"/>
</dbReference>
<dbReference type="GO" id="GO:0016787">
    <property type="term" value="F:hydrolase activity"/>
    <property type="evidence" value="ECO:0007669"/>
    <property type="project" value="UniProtKB-UniRule"/>
</dbReference>
<evidence type="ECO:0000256" key="3">
    <source>
        <dbReference type="ARBA" id="ARBA00022806"/>
    </source>
</evidence>
<evidence type="ECO:0000256" key="5">
    <source>
        <dbReference type="ARBA" id="ARBA00023125"/>
    </source>
</evidence>
<dbReference type="Pfam" id="PF00580">
    <property type="entry name" value="UvrD-helicase"/>
    <property type="match status" value="1"/>
</dbReference>
<dbReference type="GO" id="GO:0005524">
    <property type="term" value="F:ATP binding"/>
    <property type="evidence" value="ECO:0007669"/>
    <property type="project" value="UniProtKB-UniRule"/>
</dbReference>
<comment type="caution">
    <text evidence="9">The sequence shown here is derived from an EMBL/GenBank/DDBJ whole genome shotgun (WGS) entry which is preliminary data.</text>
</comment>
<dbReference type="GO" id="GO:0000725">
    <property type="term" value="P:recombinational repair"/>
    <property type="evidence" value="ECO:0007669"/>
    <property type="project" value="TreeGrafter"/>
</dbReference>
<dbReference type="InterPro" id="IPR014016">
    <property type="entry name" value="UvrD-like_ATP-bd"/>
</dbReference>
<evidence type="ECO:0000259" key="8">
    <source>
        <dbReference type="PROSITE" id="PS51198"/>
    </source>
</evidence>
<dbReference type="Proteomes" id="UP001185331">
    <property type="component" value="Unassembled WGS sequence"/>
</dbReference>
<keyword evidence="4 6" id="KW-0067">ATP-binding</keyword>
<evidence type="ECO:0000256" key="1">
    <source>
        <dbReference type="ARBA" id="ARBA00022741"/>
    </source>
</evidence>
<evidence type="ECO:0000256" key="7">
    <source>
        <dbReference type="SAM" id="MobiDB-lite"/>
    </source>
</evidence>
<dbReference type="Pfam" id="PF13538">
    <property type="entry name" value="UvrD_C_2"/>
    <property type="match status" value="1"/>
</dbReference>
<feature type="binding site" evidence="6">
    <location>
        <begin position="15"/>
        <end position="22"/>
    </location>
    <ligand>
        <name>ATP</name>
        <dbReference type="ChEBI" id="CHEBI:30616"/>
    </ligand>
</feature>
<dbReference type="Gene3D" id="1.10.10.160">
    <property type="match status" value="1"/>
</dbReference>
<evidence type="ECO:0000256" key="2">
    <source>
        <dbReference type="ARBA" id="ARBA00022801"/>
    </source>
</evidence>
<dbReference type="RefSeq" id="WP_309855048.1">
    <property type="nucleotide sequence ID" value="NZ_JAVDQJ010000005.1"/>
</dbReference>
<accession>A0AAE3XF00</accession>
<feature type="domain" description="UvrD-like helicase ATP-binding" evidence="8">
    <location>
        <begin position="1"/>
        <end position="279"/>
    </location>
</feature>
<dbReference type="PANTHER" id="PTHR11070">
    <property type="entry name" value="UVRD / RECB / PCRA DNA HELICASE FAMILY MEMBER"/>
    <property type="match status" value="1"/>
</dbReference>
<name>A0AAE3XF00_9DEIO</name>
<dbReference type="Gene3D" id="3.40.50.300">
    <property type="entry name" value="P-loop containing nucleotide triphosphate hydrolases"/>
    <property type="match status" value="2"/>
</dbReference>
<dbReference type="EMBL" id="JAVDQK010000004">
    <property type="protein sequence ID" value="MDR6218503.1"/>
    <property type="molecule type" value="Genomic_DNA"/>
</dbReference>
<dbReference type="InterPro" id="IPR000212">
    <property type="entry name" value="DNA_helicase_UvrD/REP"/>
</dbReference>
<feature type="region of interest" description="Disordered" evidence="7">
    <location>
        <begin position="126"/>
        <end position="148"/>
    </location>
</feature>
<dbReference type="GO" id="GO:0043138">
    <property type="term" value="F:3'-5' DNA helicase activity"/>
    <property type="evidence" value="ECO:0007669"/>
    <property type="project" value="TreeGrafter"/>
</dbReference>
<dbReference type="AlphaFoldDB" id="A0AAE3XF00"/>
<reference evidence="9" key="1">
    <citation type="submission" date="2023-07" db="EMBL/GenBank/DDBJ databases">
        <title>Sorghum-associated microbial communities from plants grown in Nebraska, USA.</title>
        <authorList>
            <person name="Schachtman D."/>
        </authorList>
    </citation>
    <scope>NUCLEOTIDE SEQUENCE</scope>
    <source>
        <strain evidence="9">BE330</strain>
    </source>
</reference>
<evidence type="ECO:0000256" key="4">
    <source>
        <dbReference type="ARBA" id="ARBA00022840"/>
    </source>
</evidence>
<evidence type="ECO:0000256" key="6">
    <source>
        <dbReference type="PROSITE-ProRule" id="PRU00560"/>
    </source>
</evidence>
<dbReference type="InterPro" id="IPR027417">
    <property type="entry name" value="P-loop_NTPase"/>
</dbReference>
<dbReference type="InterPro" id="IPR013986">
    <property type="entry name" value="DExx_box_DNA_helicase_dom_sf"/>
</dbReference>
<organism evidence="9 10">
    <name type="scientific">Deinococcus soli</name>
    <name type="common">ex Cha et al. 2016</name>
    <dbReference type="NCBI Taxonomy" id="1309411"/>
    <lineage>
        <taxon>Bacteria</taxon>
        <taxon>Thermotogati</taxon>
        <taxon>Deinococcota</taxon>
        <taxon>Deinococci</taxon>
        <taxon>Deinococcales</taxon>
        <taxon>Deinococcaceae</taxon>
        <taxon>Deinococcus</taxon>
    </lineage>
</organism>
<gene>
    <name evidence="9" type="ORF">J2Y00_002066</name>
</gene>
<keyword evidence="1 6" id="KW-0547">Nucleotide-binding</keyword>
<evidence type="ECO:0000313" key="9">
    <source>
        <dbReference type="EMBL" id="MDR6218503.1"/>
    </source>
</evidence>
<keyword evidence="3 6" id="KW-0347">Helicase</keyword>
<keyword evidence="5" id="KW-0238">DNA-binding</keyword>
<proteinExistence type="predicted"/>
<keyword evidence="2 6" id="KW-0378">Hydrolase</keyword>
<evidence type="ECO:0000313" key="10">
    <source>
        <dbReference type="Proteomes" id="UP001185331"/>
    </source>
</evidence>